<gene>
    <name evidence="2" type="ORF">NSA47_08885</name>
</gene>
<dbReference type="EMBL" id="JANKAS010000007">
    <property type="protein sequence ID" value="MCR1899096.1"/>
    <property type="molecule type" value="Genomic_DNA"/>
</dbReference>
<dbReference type="Proteomes" id="UP001205748">
    <property type="component" value="Unassembled WGS sequence"/>
</dbReference>
<dbReference type="SMART" id="SM00481">
    <property type="entry name" value="POLIIIAc"/>
    <property type="match status" value="1"/>
</dbReference>
<comment type="caution">
    <text evidence="2">The sequence shown here is derived from an EMBL/GenBank/DDBJ whole genome shotgun (WGS) entry which is preliminary data.</text>
</comment>
<dbReference type="InterPro" id="IPR016195">
    <property type="entry name" value="Pol/histidinol_Pase-like"/>
</dbReference>
<reference evidence="2" key="1">
    <citation type="submission" date="2022-07" db="EMBL/GenBank/DDBJ databases">
        <title>Enhanced cultured diversity of the mouse gut microbiota enables custom-made synthetic communities.</title>
        <authorList>
            <person name="Afrizal A."/>
        </authorList>
    </citation>
    <scope>NUCLEOTIDE SEQUENCE</scope>
    <source>
        <strain evidence="2">DSM 28593</strain>
    </source>
</reference>
<dbReference type="Pfam" id="PF02811">
    <property type="entry name" value="PHP"/>
    <property type="match status" value="1"/>
</dbReference>
<dbReference type="NCBIfam" id="NF006702">
    <property type="entry name" value="PRK09248.1"/>
    <property type="match status" value="1"/>
</dbReference>
<dbReference type="InterPro" id="IPR004013">
    <property type="entry name" value="PHP_dom"/>
</dbReference>
<dbReference type="GO" id="GO:0005829">
    <property type="term" value="C:cytosol"/>
    <property type="evidence" value="ECO:0007669"/>
    <property type="project" value="TreeGrafter"/>
</dbReference>
<feature type="domain" description="Polymerase/histidinol phosphatase N-terminal" evidence="1">
    <location>
        <begin position="5"/>
        <end position="79"/>
    </location>
</feature>
<name>A0AAE3HFC7_9FIRM</name>
<dbReference type="RefSeq" id="WP_257531090.1">
    <property type="nucleotide sequence ID" value="NZ_JANKAS010000007.1"/>
</dbReference>
<evidence type="ECO:0000259" key="1">
    <source>
        <dbReference type="SMART" id="SM00481"/>
    </source>
</evidence>
<dbReference type="AlphaFoldDB" id="A0AAE3HFC7"/>
<keyword evidence="3" id="KW-1185">Reference proteome</keyword>
<accession>A0AAE3HFC7</accession>
<evidence type="ECO:0000313" key="3">
    <source>
        <dbReference type="Proteomes" id="UP001205748"/>
    </source>
</evidence>
<dbReference type="Gene3D" id="3.20.20.140">
    <property type="entry name" value="Metal-dependent hydrolases"/>
    <property type="match status" value="1"/>
</dbReference>
<dbReference type="GO" id="GO:0008270">
    <property type="term" value="F:zinc ion binding"/>
    <property type="evidence" value="ECO:0007669"/>
    <property type="project" value="TreeGrafter"/>
</dbReference>
<dbReference type="InterPro" id="IPR003141">
    <property type="entry name" value="Pol/His_phosphatase_N"/>
</dbReference>
<dbReference type="CDD" id="cd07437">
    <property type="entry name" value="PHP_HisPPase_Ycdx_like"/>
    <property type="match status" value="1"/>
</dbReference>
<dbReference type="GO" id="GO:0042578">
    <property type="term" value="F:phosphoric ester hydrolase activity"/>
    <property type="evidence" value="ECO:0007669"/>
    <property type="project" value="TreeGrafter"/>
</dbReference>
<evidence type="ECO:0000313" key="2">
    <source>
        <dbReference type="EMBL" id="MCR1899096.1"/>
    </source>
</evidence>
<dbReference type="SUPFAM" id="SSF89550">
    <property type="entry name" value="PHP domain-like"/>
    <property type="match status" value="1"/>
</dbReference>
<protein>
    <submittedName>
        <fullName evidence="2">Phosphatase</fullName>
    </submittedName>
</protein>
<dbReference type="PANTHER" id="PTHR36928">
    <property type="entry name" value="PHOSPHATASE YCDX-RELATED"/>
    <property type="match status" value="1"/>
</dbReference>
<dbReference type="InterPro" id="IPR050243">
    <property type="entry name" value="PHP_phosphatase"/>
</dbReference>
<dbReference type="PANTHER" id="PTHR36928:SF1">
    <property type="entry name" value="PHOSPHATASE YCDX-RELATED"/>
    <property type="match status" value="1"/>
</dbReference>
<sequence>MKLLMDMHNHTMASGHAYSTIQEIALEASKKGLTHIAITDHGPKTPGGPPLSYIRNLKVMPKELYGVKILRGVEANILDQGGNLDVPESILETLDIVIAGLHEACTEPWNMEGNTRALLNTMENEHVDIISHPGNPIFPIDKKKFVMGAKKTNTLVEINNSSFINSRKGSEKNCYEIAMLCKKHRVPIIINSDSHISFDVGKFDEAIKLVKDIEMQEDLIINTCIDGFENYLGGKRSTIARQM</sequence>
<organism evidence="2 3">
    <name type="scientific">Irregularibacter muris</name>
    <dbReference type="NCBI Taxonomy" id="1796619"/>
    <lineage>
        <taxon>Bacteria</taxon>
        <taxon>Bacillati</taxon>
        <taxon>Bacillota</taxon>
        <taxon>Clostridia</taxon>
        <taxon>Eubacteriales</taxon>
        <taxon>Eubacteriaceae</taxon>
        <taxon>Irregularibacter</taxon>
    </lineage>
</organism>
<proteinExistence type="predicted"/>